<sequence>MRIVINNKDFEDSMYKQLGIACAALALFACSEKESTQTTQPEAKAPVTENALSQYKSQAKSLLANIREQKPASELEQESANLVATSRNVLSDFVTKYPQCKDYLDALDKAADLIPSLPLEEIESGYHEDGKLPKYSDPVCYHAKDLLVHPATVQAIAKLGFTENAQYQDAELEIVEVIAHFDQVERALN</sequence>
<dbReference type="AlphaFoldDB" id="A0A166XIX6"/>
<keyword evidence="2" id="KW-1185">Reference proteome</keyword>
<comment type="caution">
    <text evidence="1">The sequence shown here is derived from an EMBL/GenBank/DDBJ whole genome shotgun (WGS) entry which is preliminary data.</text>
</comment>
<reference evidence="1 2" key="1">
    <citation type="submission" date="2013-07" db="EMBL/GenBank/DDBJ databases">
        <title>Comparative Genomic and Metabolomic Analysis of Twelve Strains of Pseudoalteromonas luteoviolacea.</title>
        <authorList>
            <person name="Vynne N.G."/>
            <person name="Mansson M."/>
            <person name="Gram L."/>
        </authorList>
    </citation>
    <scope>NUCLEOTIDE SEQUENCE [LARGE SCALE GENOMIC DNA]</scope>
    <source>
        <strain evidence="1 2">DSM 6061</strain>
    </source>
</reference>
<dbReference type="PROSITE" id="PS51257">
    <property type="entry name" value="PROKAR_LIPOPROTEIN"/>
    <property type="match status" value="1"/>
</dbReference>
<proteinExistence type="predicted"/>
<dbReference type="Proteomes" id="UP000076643">
    <property type="component" value="Unassembled WGS sequence"/>
</dbReference>
<dbReference type="EMBL" id="AUYB01000095">
    <property type="protein sequence ID" value="KZN40429.1"/>
    <property type="molecule type" value="Genomic_DNA"/>
</dbReference>
<organism evidence="1 2">
    <name type="scientific">Pseudoalteromonas luteoviolacea DSM 6061</name>
    <dbReference type="NCBI Taxonomy" id="1365250"/>
    <lineage>
        <taxon>Bacteria</taxon>
        <taxon>Pseudomonadati</taxon>
        <taxon>Pseudomonadota</taxon>
        <taxon>Gammaproteobacteria</taxon>
        <taxon>Alteromonadales</taxon>
        <taxon>Pseudoalteromonadaceae</taxon>
        <taxon>Pseudoalteromonas</taxon>
    </lineage>
</organism>
<evidence type="ECO:0000313" key="2">
    <source>
        <dbReference type="Proteomes" id="UP000076643"/>
    </source>
</evidence>
<gene>
    <name evidence="1" type="ORF">N475_11670</name>
</gene>
<dbReference type="STRING" id="43657.S4054249_18165"/>
<name>A0A166XIX6_9GAMM</name>
<accession>A0A166XIX6</accession>
<evidence type="ECO:0000313" key="1">
    <source>
        <dbReference type="EMBL" id="KZN40429.1"/>
    </source>
</evidence>
<dbReference type="PATRIC" id="fig|1365250.3.peg.1563"/>
<evidence type="ECO:0008006" key="3">
    <source>
        <dbReference type="Google" id="ProtNLM"/>
    </source>
</evidence>
<protein>
    <recommendedName>
        <fullName evidence="3">Imelysin-like domain-containing protein</fullName>
    </recommendedName>
</protein>